<keyword evidence="2" id="KW-1185">Reference proteome</keyword>
<evidence type="ECO:0008006" key="3">
    <source>
        <dbReference type="Google" id="ProtNLM"/>
    </source>
</evidence>
<dbReference type="RefSeq" id="WP_271890783.1">
    <property type="nucleotide sequence ID" value="NZ_JAQBIE010000053.1"/>
</dbReference>
<dbReference type="PROSITE" id="PS51257">
    <property type="entry name" value="PROKAR_LIPOPROTEIN"/>
    <property type="match status" value="1"/>
</dbReference>
<accession>A0ABT4ZKE7</accession>
<dbReference type="Proteomes" id="UP001165641">
    <property type="component" value="Unassembled WGS sequence"/>
</dbReference>
<sequence length="100" mass="10173">MKLNGKVIFVVAGLVVLAGCVEDSGENSGGGTPTVAEQACLRDVTRTTNNPDVVLLSSSFSQAGTEVIVGVGPQRARWSCIGYSNGTTAGITSLTNEGTL</sequence>
<dbReference type="EMBL" id="JAQBIE010000053">
    <property type="protein sequence ID" value="MDB6179689.1"/>
    <property type="molecule type" value="Genomic_DNA"/>
</dbReference>
<organism evidence="1 2">
    <name type="scientific">Paracoccus onchidii</name>
    <dbReference type="NCBI Taxonomy" id="3017813"/>
    <lineage>
        <taxon>Bacteria</taxon>
        <taxon>Pseudomonadati</taxon>
        <taxon>Pseudomonadota</taxon>
        <taxon>Alphaproteobacteria</taxon>
        <taxon>Rhodobacterales</taxon>
        <taxon>Paracoccaceae</taxon>
        <taxon>Paracoccus</taxon>
    </lineage>
</organism>
<evidence type="ECO:0000313" key="2">
    <source>
        <dbReference type="Proteomes" id="UP001165641"/>
    </source>
</evidence>
<protein>
    <recommendedName>
        <fullName evidence="3">Lipoprotein</fullName>
    </recommendedName>
</protein>
<evidence type="ECO:0000313" key="1">
    <source>
        <dbReference type="EMBL" id="MDB6179689.1"/>
    </source>
</evidence>
<name>A0ABT4ZKE7_9RHOB</name>
<gene>
    <name evidence="1" type="ORF">PAF17_19760</name>
</gene>
<reference evidence="1" key="1">
    <citation type="submission" date="2022-12" db="EMBL/GenBank/DDBJ databases">
        <title>Paracoccus onchidii sp. nov., isolated from a marine invertebrate from the South China Sea.</title>
        <authorList>
            <person name="Xu S."/>
            <person name="Liu Z."/>
            <person name="Xu Y."/>
        </authorList>
    </citation>
    <scope>NUCLEOTIDE SEQUENCE</scope>
    <source>
        <strain evidence="1">Z330</strain>
    </source>
</reference>
<comment type="caution">
    <text evidence="1">The sequence shown here is derived from an EMBL/GenBank/DDBJ whole genome shotgun (WGS) entry which is preliminary data.</text>
</comment>
<proteinExistence type="predicted"/>